<name>A0A2U1Q7X5_ARTAN</name>
<dbReference type="Proteomes" id="UP000245207">
    <property type="component" value="Unassembled WGS sequence"/>
</dbReference>
<dbReference type="EMBL" id="PKPP01000334">
    <property type="protein sequence ID" value="PWA94116.1"/>
    <property type="molecule type" value="Genomic_DNA"/>
</dbReference>
<dbReference type="PANTHER" id="PTHR44137">
    <property type="entry name" value="BNAC03G44070D PROTEIN"/>
    <property type="match status" value="1"/>
</dbReference>
<dbReference type="STRING" id="35608.A0A2U1Q7X5"/>
<reference evidence="3 4" key="1">
    <citation type="journal article" date="2018" name="Mol. Plant">
        <title>The genome of Artemisia annua provides insight into the evolution of Asteraceae family and artemisinin biosynthesis.</title>
        <authorList>
            <person name="Shen Q."/>
            <person name="Zhang L."/>
            <person name="Liao Z."/>
            <person name="Wang S."/>
            <person name="Yan T."/>
            <person name="Shi P."/>
            <person name="Liu M."/>
            <person name="Fu X."/>
            <person name="Pan Q."/>
            <person name="Wang Y."/>
            <person name="Lv Z."/>
            <person name="Lu X."/>
            <person name="Zhang F."/>
            <person name="Jiang W."/>
            <person name="Ma Y."/>
            <person name="Chen M."/>
            <person name="Hao X."/>
            <person name="Li L."/>
            <person name="Tang Y."/>
            <person name="Lv G."/>
            <person name="Zhou Y."/>
            <person name="Sun X."/>
            <person name="Brodelius P.E."/>
            <person name="Rose J.K.C."/>
            <person name="Tang K."/>
        </authorList>
    </citation>
    <scope>NUCLEOTIDE SEQUENCE [LARGE SCALE GENOMIC DNA]</scope>
    <source>
        <strain evidence="4">cv. Huhao1</strain>
        <tissue evidence="3">Leaf</tissue>
    </source>
</reference>
<dbReference type="AlphaFoldDB" id="A0A2U1Q7X5"/>
<dbReference type="InterPro" id="IPR001623">
    <property type="entry name" value="DnaJ_domain"/>
</dbReference>
<organism evidence="3 4">
    <name type="scientific">Artemisia annua</name>
    <name type="common">Sweet wormwood</name>
    <dbReference type="NCBI Taxonomy" id="35608"/>
    <lineage>
        <taxon>Eukaryota</taxon>
        <taxon>Viridiplantae</taxon>
        <taxon>Streptophyta</taxon>
        <taxon>Embryophyta</taxon>
        <taxon>Tracheophyta</taxon>
        <taxon>Spermatophyta</taxon>
        <taxon>Magnoliopsida</taxon>
        <taxon>eudicotyledons</taxon>
        <taxon>Gunneridae</taxon>
        <taxon>Pentapetalae</taxon>
        <taxon>asterids</taxon>
        <taxon>campanulids</taxon>
        <taxon>Asterales</taxon>
        <taxon>Asteraceae</taxon>
        <taxon>Asteroideae</taxon>
        <taxon>Anthemideae</taxon>
        <taxon>Artemisiinae</taxon>
        <taxon>Artemisia</taxon>
    </lineage>
</organism>
<comment type="caution">
    <text evidence="3">The sequence shown here is derived from an EMBL/GenBank/DDBJ whole genome shotgun (WGS) entry which is preliminary data.</text>
</comment>
<dbReference type="OrthoDB" id="10250354at2759"/>
<evidence type="ECO:0000313" key="3">
    <source>
        <dbReference type="EMBL" id="PWA94116.1"/>
    </source>
</evidence>
<proteinExistence type="predicted"/>
<feature type="compositionally biased region" description="Basic and acidic residues" evidence="1">
    <location>
        <begin position="212"/>
        <end position="222"/>
    </location>
</feature>
<dbReference type="Gene3D" id="1.10.287.110">
    <property type="entry name" value="DnaJ domain"/>
    <property type="match status" value="1"/>
</dbReference>
<evidence type="ECO:0000256" key="1">
    <source>
        <dbReference type="SAM" id="MobiDB-lite"/>
    </source>
</evidence>
<dbReference type="PANTHER" id="PTHR44137:SF37">
    <property type="entry name" value="DNAJ DOMAIN, CHAPERONE J-DOMAIN SUPERFAMILY"/>
    <property type="match status" value="1"/>
</dbReference>
<accession>A0A2U1Q7X5</accession>
<dbReference type="SUPFAM" id="SSF46565">
    <property type="entry name" value="Chaperone J-domain"/>
    <property type="match status" value="1"/>
</dbReference>
<dbReference type="SMART" id="SM00271">
    <property type="entry name" value="DnaJ"/>
    <property type="match status" value="1"/>
</dbReference>
<feature type="domain" description="J" evidence="2">
    <location>
        <begin position="138"/>
        <end position="202"/>
    </location>
</feature>
<gene>
    <name evidence="3" type="ORF">CTI12_AA063680</name>
</gene>
<feature type="region of interest" description="Disordered" evidence="1">
    <location>
        <begin position="193"/>
        <end position="224"/>
    </location>
</feature>
<dbReference type="Pfam" id="PF00226">
    <property type="entry name" value="DnaJ"/>
    <property type="match status" value="1"/>
</dbReference>
<dbReference type="PRINTS" id="PR00625">
    <property type="entry name" value="JDOMAIN"/>
</dbReference>
<evidence type="ECO:0000259" key="2">
    <source>
        <dbReference type="PROSITE" id="PS50076"/>
    </source>
</evidence>
<sequence length="424" mass="46625">MVSTASLTIFVNFEVPVKDLKLNECNKDEGIRAKTIAEKKFVKDLKLKECNKDEAMTAKTIAEKKFVKDLKLKECNKDEAMTAKTIAEKKFADRDYVGAKKLALKARTLDPGLDGISDMLNAFDVCICYEKKVNGESNWYGILDANPSDDDETIKKKYKKLLRKIHPDKNRSVGAHAACKILLEAWTSLSDKSKRAAYNQRRNPKVSSQKECPADRSPDDKMLVPINYTIPPTQPTGWAAAQMRGSNNNTNAQFSGQSSKINHGSNFHTSPPTQPTGWAAAQMRGSNTYAQFGGHSSNVNHGSNFNTSPPTQPTGWAAAQMRGSNTYAQFGGQSSNVNQGSNFNTSPHTQPTGWAAAKLRGSNNDTYAQFGGQSSNVNHRSNLKLLTSTLSEMDLTLSRTDLTESSLQSSYVTLQDATLVEYID</sequence>
<keyword evidence="4" id="KW-1185">Reference proteome</keyword>
<protein>
    <submittedName>
        <fullName evidence="3">DnaJ domain-containing protein</fullName>
    </submittedName>
</protein>
<evidence type="ECO:0000313" key="4">
    <source>
        <dbReference type="Proteomes" id="UP000245207"/>
    </source>
</evidence>
<dbReference type="PROSITE" id="PS50076">
    <property type="entry name" value="DNAJ_2"/>
    <property type="match status" value="1"/>
</dbReference>
<dbReference type="InterPro" id="IPR036869">
    <property type="entry name" value="J_dom_sf"/>
</dbReference>